<comment type="caution">
    <text evidence="1">The sequence shown here is derived from an EMBL/GenBank/DDBJ whole genome shotgun (WGS) entry which is preliminary data.</text>
</comment>
<proteinExistence type="predicted"/>
<sequence>MSEGPSSFKLEAGAVITVPTGAERYFHAAKSKTPCGDPPMVMPQVVRLQPNGEEFCFPLVKQTSSQGRVLFLPGGVKDGDQLKIIWSDPTCACAQKV</sequence>
<organism evidence="1 2">
    <name type="scientific">Candidatus Kerfeldbacteria bacterium CG_4_10_14_0_8_um_filter_42_10</name>
    <dbReference type="NCBI Taxonomy" id="2014248"/>
    <lineage>
        <taxon>Bacteria</taxon>
        <taxon>Candidatus Kerfeldiibacteriota</taxon>
    </lineage>
</organism>
<dbReference type="Proteomes" id="UP000230779">
    <property type="component" value="Unassembled WGS sequence"/>
</dbReference>
<dbReference type="AlphaFoldDB" id="A0A2M7RI61"/>
<protein>
    <submittedName>
        <fullName evidence="1">Uncharacterized protein</fullName>
    </submittedName>
</protein>
<evidence type="ECO:0000313" key="2">
    <source>
        <dbReference type="Proteomes" id="UP000230779"/>
    </source>
</evidence>
<reference evidence="1 2" key="1">
    <citation type="submission" date="2017-09" db="EMBL/GenBank/DDBJ databases">
        <title>Depth-based differentiation of microbial function through sediment-hosted aquifers and enrichment of novel symbionts in the deep terrestrial subsurface.</title>
        <authorList>
            <person name="Probst A.J."/>
            <person name="Ladd B."/>
            <person name="Jarett J.K."/>
            <person name="Geller-Mcgrath D.E."/>
            <person name="Sieber C.M."/>
            <person name="Emerson J.B."/>
            <person name="Anantharaman K."/>
            <person name="Thomas B.C."/>
            <person name="Malmstrom R."/>
            <person name="Stieglmeier M."/>
            <person name="Klingl A."/>
            <person name="Woyke T."/>
            <person name="Ryan C.M."/>
            <person name="Banfield J.F."/>
        </authorList>
    </citation>
    <scope>NUCLEOTIDE SEQUENCE [LARGE SCALE GENOMIC DNA]</scope>
    <source>
        <strain evidence="1">CG_4_10_14_0_8_um_filter_42_10</strain>
    </source>
</reference>
<accession>A0A2M7RI61</accession>
<evidence type="ECO:0000313" key="1">
    <source>
        <dbReference type="EMBL" id="PIY96445.1"/>
    </source>
</evidence>
<gene>
    <name evidence="1" type="ORF">COY66_04095</name>
</gene>
<dbReference type="EMBL" id="PFMD01000049">
    <property type="protein sequence ID" value="PIY96445.1"/>
    <property type="molecule type" value="Genomic_DNA"/>
</dbReference>
<name>A0A2M7RI61_9BACT</name>